<feature type="region of interest" description="Disordered" evidence="4">
    <location>
        <begin position="27"/>
        <end position="73"/>
    </location>
</feature>
<evidence type="ECO:0000256" key="2">
    <source>
        <dbReference type="ARBA" id="ARBA00022737"/>
    </source>
</evidence>
<proteinExistence type="inferred from homology"/>
<dbReference type="NCBIfam" id="TIGR00756">
    <property type="entry name" value="PPR"/>
    <property type="match status" value="2"/>
</dbReference>
<dbReference type="Pfam" id="PF13041">
    <property type="entry name" value="PPR_2"/>
    <property type="match status" value="1"/>
</dbReference>
<sequence>MQAKPFLSFNKWTSSLTTTTTIIRSIFTASPNPSNPSLPTPSHDPDEEPPPPLPPPRMGGGSSSSSMSSSSLSSRIERLSSGESVVSAFQGWMGDGFPVHRGDVFHAINRLRKFKLNKRALEVMEWVIRERPYKLKELDYSYLLEFTTKIHGIPRGENLFTCIPSEFRNELLYNNLVLACLDKGAIALSKAYMKRMRELRFPISIYVFNHLIVLHSFPRDRKSIHRILTQMKADGVSPQASTFNILLKIEASDHNIEGLMKVFNNMKHSKIDPNEITYCILATAHAIARLYTVSEVYVEEIVKSMSGDNWSTMDILLVLYGYLGKEKDLEHAWEAIKSLPHVRNKCYILAIEAFGRIGRVDRAEELWSDMKRKDSKLVEQFNSIISVYCRHGLINKASHLLKELEAKGCKPNAITYRHLALGYLKAGLRNEALRTLDAAKDYALSARIKWSTPWLETTYLMVEIFADIGDVENVKRLFGELKESKYCRYTFVCNTLLRAYVKAKVYEPGLLTEVIMGGARPDSETYSLVSLIEQYRT</sequence>
<keyword evidence="2" id="KW-0677">Repeat</keyword>
<evidence type="ECO:0000256" key="4">
    <source>
        <dbReference type="SAM" id="MobiDB-lite"/>
    </source>
</evidence>
<dbReference type="GO" id="GO:0003729">
    <property type="term" value="F:mRNA binding"/>
    <property type="evidence" value="ECO:0007669"/>
    <property type="project" value="UniProtKB-ARBA"/>
</dbReference>
<dbReference type="Pfam" id="PF13812">
    <property type="entry name" value="PPR_3"/>
    <property type="match status" value="1"/>
</dbReference>
<dbReference type="AlphaFoldDB" id="A0AAV9AY93"/>
<comment type="caution">
    <text evidence="5">The sequence shown here is derived from an EMBL/GenBank/DDBJ whole genome shotgun (WGS) entry which is preliminary data.</text>
</comment>
<dbReference type="Proteomes" id="UP001179952">
    <property type="component" value="Unassembled WGS sequence"/>
</dbReference>
<dbReference type="InterPro" id="IPR011990">
    <property type="entry name" value="TPR-like_helical_dom_sf"/>
</dbReference>
<reference evidence="5" key="2">
    <citation type="submission" date="2023-06" db="EMBL/GenBank/DDBJ databases">
        <authorList>
            <person name="Ma L."/>
            <person name="Liu K.-W."/>
            <person name="Li Z."/>
            <person name="Hsiao Y.-Y."/>
            <person name="Qi Y."/>
            <person name="Fu T."/>
            <person name="Tang G."/>
            <person name="Zhang D."/>
            <person name="Sun W.-H."/>
            <person name="Liu D.-K."/>
            <person name="Li Y."/>
            <person name="Chen G.-Z."/>
            <person name="Liu X.-D."/>
            <person name="Liao X.-Y."/>
            <person name="Jiang Y.-T."/>
            <person name="Yu X."/>
            <person name="Hao Y."/>
            <person name="Huang J."/>
            <person name="Zhao X.-W."/>
            <person name="Ke S."/>
            <person name="Chen Y.-Y."/>
            <person name="Wu W.-L."/>
            <person name="Hsu J.-L."/>
            <person name="Lin Y.-F."/>
            <person name="Huang M.-D."/>
            <person name="Li C.-Y."/>
            <person name="Huang L."/>
            <person name="Wang Z.-W."/>
            <person name="Zhao X."/>
            <person name="Zhong W.-Y."/>
            <person name="Peng D.-H."/>
            <person name="Ahmad S."/>
            <person name="Lan S."/>
            <person name="Zhang J.-S."/>
            <person name="Tsai W.-C."/>
            <person name="Van De Peer Y."/>
            <person name="Liu Z.-J."/>
        </authorList>
    </citation>
    <scope>NUCLEOTIDE SEQUENCE</scope>
    <source>
        <strain evidence="5">SCP</strain>
        <tissue evidence="5">Leaves</tissue>
    </source>
</reference>
<dbReference type="Gene3D" id="1.25.40.10">
    <property type="entry name" value="Tetratricopeptide repeat domain"/>
    <property type="match status" value="2"/>
</dbReference>
<dbReference type="PANTHER" id="PTHR45717">
    <property type="entry name" value="OS12G0527900 PROTEIN"/>
    <property type="match status" value="1"/>
</dbReference>
<comment type="similarity">
    <text evidence="1">Belongs to the PPR family. P subfamily.</text>
</comment>
<evidence type="ECO:0000313" key="5">
    <source>
        <dbReference type="EMBL" id="KAK1268967.1"/>
    </source>
</evidence>
<dbReference type="PANTHER" id="PTHR45717:SF11">
    <property type="entry name" value="PENTACOTRIPEPTIDE-REPEAT REGION OF PRORP DOMAIN-CONTAINING PROTEIN"/>
    <property type="match status" value="1"/>
</dbReference>
<reference evidence="5" key="1">
    <citation type="journal article" date="2023" name="Nat. Commun.">
        <title>Diploid and tetraploid genomes of Acorus and the evolution of monocots.</title>
        <authorList>
            <person name="Ma L."/>
            <person name="Liu K.W."/>
            <person name="Li Z."/>
            <person name="Hsiao Y.Y."/>
            <person name="Qi Y."/>
            <person name="Fu T."/>
            <person name="Tang G.D."/>
            <person name="Zhang D."/>
            <person name="Sun W.H."/>
            <person name="Liu D.K."/>
            <person name="Li Y."/>
            <person name="Chen G.Z."/>
            <person name="Liu X.D."/>
            <person name="Liao X.Y."/>
            <person name="Jiang Y.T."/>
            <person name="Yu X."/>
            <person name="Hao Y."/>
            <person name="Huang J."/>
            <person name="Zhao X.W."/>
            <person name="Ke S."/>
            <person name="Chen Y.Y."/>
            <person name="Wu W.L."/>
            <person name="Hsu J.L."/>
            <person name="Lin Y.F."/>
            <person name="Huang M.D."/>
            <person name="Li C.Y."/>
            <person name="Huang L."/>
            <person name="Wang Z.W."/>
            <person name="Zhao X."/>
            <person name="Zhong W.Y."/>
            <person name="Peng D.H."/>
            <person name="Ahmad S."/>
            <person name="Lan S."/>
            <person name="Zhang J.S."/>
            <person name="Tsai W.C."/>
            <person name="Van de Peer Y."/>
            <person name="Liu Z.J."/>
        </authorList>
    </citation>
    <scope>NUCLEOTIDE SEQUENCE</scope>
    <source>
        <strain evidence="5">SCP</strain>
    </source>
</reference>
<feature type="repeat" description="PPR" evidence="3">
    <location>
        <begin position="377"/>
        <end position="411"/>
    </location>
</feature>
<evidence type="ECO:0000256" key="1">
    <source>
        <dbReference type="ARBA" id="ARBA00007626"/>
    </source>
</evidence>
<dbReference type="FunFam" id="1.25.40.10:FF:002174">
    <property type="entry name" value="Pentatricopeptide repeat-containing protein mitochondrial"/>
    <property type="match status" value="1"/>
</dbReference>
<organism evidence="5 6">
    <name type="scientific">Acorus gramineus</name>
    <name type="common">Dwarf sweet flag</name>
    <dbReference type="NCBI Taxonomy" id="55184"/>
    <lineage>
        <taxon>Eukaryota</taxon>
        <taxon>Viridiplantae</taxon>
        <taxon>Streptophyta</taxon>
        <taxon>Embryophyta</taxon>
        <taxon>Tracheophyta</taxon>
        <taxon>Spermatophyta</taxon>
        <taxon>Magnoliopsida</taxon>
        <taxon>Liliopsida</taxon>
        <taxon>Acoraceae</taxon>
        <taxon>Acorus</taxon>
    </lineage>
</organism>
<gene>
    <name evidence="5" type="ORF">QJS04_geneDACA005303</name>
</gene>
<evidence type="ECO:0000256" key="3">
    <source>
        <dbReference type="PROSITE-ProRule" id="PRU00708"/>
    </source>
</evidence>
<keyword evidence="6" id="KW-1185">Reference proteome</keyword>
<evidence type="ECO:0000313" key="6">
    <source>
        <dbReference type="Proteomes" id="UP001179952"/>
    </source>
</evidence>
<dbReference type="SUPFAM" id="SSF48452">
    <property type="entry name" value="TPR-like"/>
    <property type="match status" value="1"/>
</dbReference>
<dbReference type="FunFam" id="1.25.40.10:FF:000799">
    <property type="entry name" value="Pentatricopeptide repeat-containing protein At1g07590, mitochondrial"/>
    <property type="match status" value="1"/>
</dbReference>
<dbReference type="Pfam" id="PF01535">
    <property type="entry name" value="PPR"/>
    <property type="match status" value="1"/>
</dbReference>
<dbReference type="GO" id="GO:0005739">
    <property type="term" value="C:mitochondrion"/>
    <property type="evidence" value="ECO:0007669"/>
    <property type="project" value="TreeGrafter"/>
</dbReference>
<accession>A0AAV9AY93</accession>
<feature type="compositionally biased region" description="Low complexity" evidence="4">
    <location>
        <begin position="63"/>
        <end position="73"/>
    </location>
</feature>
<name>A0AAV9AY93_ACOGR</name>
<dbReference type="EMBL" id="JAUJYN010000006">
    <property type="protein sequence ID" value="KAK1268967.1"/>
    <property type="molecule type" value="Genomic_DNA"/>
</dbReference>
<dbReference type="PROSITE" id="PS51375">
    <property type="entry name" value="PPR"/>
    <property type="match status" value="1"/>
</dbReference>
<dbReference type="InterPro" id="IPR002885">
    <property type="entry name" value="PPR_rpt"/>
</dbReference>
<protein>
    <submittedName>
        <fullName evidence="5">Pentatricopeptide repeat-containing protein</fullName>
    </submittedName>
</protein>